<gene>
    <name evidence="2" type="ORF">PBAH0796_LOCUS20870</name>
</gene>
<keyword evidence="1" id="KW-1133">Transmembrane helix</keyword>
<name>A0A7S0FPL8_9DINO</name>
<keyword evidence="1" id="KW-0812">Transmembrane</keyword>
<accession>A0A7S0FPL8</accession>
<evidence type="ECO:0000313" key="2">
    <source>
        <dbReference type="EMBL" id="CAD8372442.1"/>
    </source>
</evidence>
<feature type="transmembrane region" description="Helical" evidence="1">
    <location>
        <begin position="299"/>
        <end position="319"/>
    </location>
</feature>
<protein>
    <submittedName>
        <fullName evidence="2">Uncharacterized protein</fullName>
    </submittedName>
</protein>
<keyword evidence="1" id="KW-0472">Membrane</keyword>
<sequence length="320" mass="35657">MERCSEVLFGDSALVRHLFLLLPFRGAAHLHMVDRGFRKIGLAALPRMLEQLKLPLELSWHRAHTIETSVFFDTFEDPALWTPGPNTKAQCNRIEVGKGQWLWLSAGTDWQLFQGAFREVSAEPLEADWLSFRVCIAEPAFTGAFVALAPGLHNWGLAPPAFIFAYHGDERAKSKRCFVVQGHSPCTTLVLQRDVEAKKVYEIAVQFNWRAALISVWVDGVRQVSAEPFNAVVGIRIVALYNWRSQACAAFSMLCLGTTVPPLVPPAVRVEPPPAPLLPRALRMQHSWLASCYSTCTLVPLWALAMVIGLAALAIPHLWQ</sequence>
<organism evidence="2">
    <name type="scientific">Pyrodinium bahamense</name>
    <dbReference type="NCBI Taxonomy" id="73915"/>
    <lineage>
        <taxon>Eukaryota</taxon>
        <taxon>Sar</taxon>
        <taxon>Alveolata</taxon>
        <taxon>Dinophyceae</taxon>
        <taxon>Gonyaulacales</taxon>
        <taxon>Pyrocystaceae</taxon>
        <taxon>Pyrodinium</taxon>
    </lineage>
</organism>
<dbReference type="EMBL" id="HBEG01034152">
    <property type="protein sequence ID" value="CAD8372442.1"/>
    <property type="molecule type" value="Transcribed_RNA"/>
</dbReference>
<reference evidence="2" key="1">
    <citation type="submission" date="2021-01" db="EMBL/GenBank/DDBJ databases">
        <authorList>
            <person name="Corre E."/>
            <person name="Pelletier E."/>
            <person name="Niang G."/>
            <person name="Scheremetjew M."/>
            <person name="Finn R."/>
            <person name="Kale V."/>
            <person name="Holt S."/>
            <person name="Cochrane G."/>
            <person name="Meng A."/>
            <person name="Brown T."/>
            <person name="Cohen L."/>
        </authorList>
    </citation>
    <scope>NUCLEOTIDE SEQUENCE</scope>
    <source>
        <strain evidence="2">Pbaha01</strain>
    </source>
</reference>
<proteinExistence type="predicted"/>
<evidence type="ECO:0000256" key="1">
    <source>
        <dbReference type="SAM" id="Phobius"/>
    </source>
</evidence>
<dbReference type="AlphaFoldDB" id="A0A7S0FPL8"/>